<comment type="caution">
    <text evidence="1">The sequence shown here is derived from an EMBL/GenBank/DDBJ whole genome shotgun (WGS) entry which is preliminary data.</text>
</comment>
<organism evidence="1 2">
    <name type="scientific">Nocardia terrae</name>
    <dbReference type="NCBI Taxonomy" id="2675851"/>
    <lineage>
        <taxon>Bacteria</taxon>
        <taxon>Bacillati</taxon>
        <taxon>Actinomycetota</taxon>
        <taxon>Actinomycetes</taxon>
        <taxon>Mycobacteriales</taxon>
        <taxon>Nocardiaceae</taxon>
        <taxon>Nocardia</taxon>
    </lineage>
</organism>
<evidence type="ECO:0000313" key="2">
    <source>
        <dbReference type="Proteomes" id="UP000466794"/>
    </source>
</evidence>
<name>A0A7K1V1Z0_9NOCA</name>
<dbReference type="InterPro" id="IPR045596">
    <property type="entry name" value="DUF6459"/>
</dbReference>
<dbReference type="EMBL" id="WRPP01000005">
    <property type="protein sequence ID" value="MVU80625.1"/>
    <property type="molecule type" value="Genomic_DNA"/>
</dbReference>
<sequence>MTGSSSSGTLEMDTVRADPEAARQWLSHFLVMVLEVFDHRRPATQLRAMVSARLLSALVTRSLRAHGCHRLHSVHTCWCAEDVVEFCATVWVTPQSGPARAMALAGRMEHQRKGWITTELRPPGNW</sequence>
<protein>
    <submittedName>
        <fullName evidence="1">Uncharacterized protein</fullName>
    </submittedName>
</protein>
<reference evidence="1 2" key="1">
    <citation type="submission" date="2019-12" db="EMBL/GenBank/DDBJ databases">
        <title>Nocardia sp. nov. ET3-3 isolated from soil.</title>
        <authorList>
            <person name="Kanchanasin P."/>
            <person name="Tanasupawat S."/>
            <person name="Yuki M."/>
            <person name="Kudo T."/>
        </authorList>
    </citation>
    <scope>NUCLEOTIDE SEQUENCE [LARGE SCALE GENOMIC DNA]</scope>
    <source>
        <strain evidence="1 2">ET3-3</strain>
    </source>
</reference>
<dbReference type="Proteomes" id="UP000466794">
    <property type="component" value="Unassembled WGS sequence"/>
</dbReference>
<accession>A0A7K1V1Z0</accession>
<keyword evidence="2" id="KW-1185">Reference proteome</keyword>
<dbReference type="Pfam" id="PF20060">
    <property type="entry name" value="DUF6459"/>
    <property type="match status" value="1"/>
</dbReference>
<dbReference type="AlphaFoldDB" id="A0A7K1V1Z0"/>
<dbReference type="RefSeq" id="WP_157390219.1">
    <property type="nucleotide sequence ID" value="NZ_WRPP01000005.1"/>
</dbReference>
<gene>
    <name evidence="1" type="ORF">GPX89_25665</name>
</gene>
<evidence type="ECO:0000313" key="1">
    <source>
        <dbReference type="EMBL" id="MVU80625.1"/>
    </source>
</evidence>
<proteinExistence type="predicted"/>